<keyword evidence="5" id="KW-0998">Cell outer membrane</keyword>
<gene>
    <name evidence="8" type="ORF">SAMEA4412673_00548</name>
</gene>
<keyword evidence="3" id="KW-0732">Signal</keyword>
<dbReference type="InterPro" id="IPR012944">
    <property type="entry name" value="SusD_RagB_dom"/>
</dbReference>
<reference evidence="8 9" key="1">
    <citation type="submission" date="2017-06" db="EMBL/GenBank/DDBJ databases">
        <authorList>
            <consortium name="Pathogen Informatics"/>
        </authorList>
    </citation>
    <scope>NUCLEOTIDE SEQUENCE [LARGE SCALE GENOMIC DNA]</scope>
    <source>
        <strain evidence="8 9">NCTC12149</strain>
    </source>
</reference>
<dbReference type="PROSITE" id="PS51257">
    <property type="entry name" value="PROKAR_LIPOPROTEIN"/>
    <property type="match status" value="1"/>
</dbReference>
<proteinExistence type="inferred from homology"/>
<evidence type="ECO:0000256" key="4">
    <source>
        <dbReference type="ARBA" id="ARBA00023136"/>
    </source>
</evidence>
<dbReference type="AlphaFoldDB" id="A0AAJ4X8W0"/>
<dbReference type="KEGG" id="smiz:4412673_00548"/>
<comment type="subcellular location">
    <subcellularLocation>
        <location evidence="1">Cell outer membrane</location>
    </subcellularLocation>
</comment>
<protein>
    <submittedName>
        <fullName evidence="8">SusD family</fullName>
    </submittedName>
</protein>
<evidence type="ECO:0000256" key="2">
    <source>
        <dbReference type="ARBA" id="ARBA00006275"/>
    </source>
</evidence>
<dbReference type="InterPro" id="IPR011990">
    <property type="entry name" value="TPR-like_helical_dom_sf"/>
</dbReference>
<dbReference type="GO" id="GO:0009279">
    <property type="term" value="C:cell outer membrane"/>
    <property type="evidence" value="ECO:0007669"/>
    <property type="project" value="UniProtKB-SubCell"/>
</dbReference>
<evidence type="ECO:0000313" key="8">
    <source>
        <dbReference type="EMBL" id="SNV41810.1"/>
    </source>
</evidence>
<evidence type="ECO:0000256" key="1">
    <source>
        <dbReference type="ARBA" id="ARBA00004442"/>
    </source>
</evidence>
<dbReference type="Gene3D" id="1.25.40.390">
    <property type="match status" value="1"/>
</dbReference>
<comment type="similarity">
    <text evidence="2">Belongs to the SusD family.</text>
</comment>
<dbReference type="InterPro" id="IPR033985">
    <property type="entry name" value="SusD-like_N"/>
</dbReference>
<evidence type="ECO:0000259" key="7">
    <source>
        <dbReference type="Pfam" id="PF14322"/>
    </source>
</evidence>
<accession>A0AAJ4X8W0</accession>
<dbReference type="SUPFAM" id="SSF48452">
    <property type="entry name" value="TPR-like"/>
    <property type="match status" value="1"/>
</dbReference>
<evidence type="ECO:0000313" key="9">
    <source>
        <dbReference type="Proteomes" id="UP000215355"/>
    </source>
</evidence>
<dbReference type="Pfam" id="PF07980">
    <property type="entry name" value="SusD_RagB"/>
    <property type="match status" value="1"/>
</dbReference>
<sequence>MKKLFILSGVVGLLMTSCSLDKEPYDSMTNESIENTEGAIEALHLGNYHTLKGWVENWHRVTEYPGDNVSLSGTTTDNLFYNYNYKRVVNNARVNSYWENSYRVIAGTNLLLQKLKEGESDEVDQMIAENLYLRSLMYFYLANVFGKPYTQDPQSLAVPIKLSDDPFEILPRNTVKEVYDQLEKDLLKAEGMFNTYKSNVYGNVYAAQALLARVYLFKGDNQKAIQYANKVIESGKFSLLAGSDYNKLTVSTPEENRENIFAIKFVKDIDYPDDGWSTIGSMYANIQGSGWGEMYASRSYLEEVRKYPEDVRYRMIQPVVEKANELHAYYVTDDYKYASVQVTQAGTDYSYTEAGAKKNLIKESNGAGAYQYYIQIAGKKRTVLIDRKLANRNGYLKYYVMKCSGQEGQAHLWSPIISRLAEVYLIRAEASAKVGDITSALKDVNMIRQRAGISTAGLWTAANLNGKTALDVVLEERKLELAWEGHRKFDVFRNGKLMDRKYPGTHTSGTSPILTIDAKSNQAIEFIPEQQIVLSNGVLKQNP</sequence>
<feature type="domain" description="SusD-like N-terminal" evidence="7">
    <location>
        <begin position="20"/>
        <end position="216"/>
    </location>
</feature>
<evidence type="ECO:0000256" key="3">
    <source>
        <dbReference type="ARBA" id="ARBA00022729"/>
    </source>
</evidence>
<evidence type="ECO:0000259" key="6">
    <source>
        <dbReference type="Pfam" id="PF07980"/>
    </source>
</evidence>
<dbReference type="Pfam" id="PF14322">
    <property type="entry name" value="SusD-like_3"/>
    <property type="match status" value="1"/>
</dbReference>
<dbReference type="EMBL" id="LT906468">
    <property type="protein sequence ID" value="SNV41810.1"/>
    <property type="molecule type" value="Genomic_DNA"/>
</dbReference>
<keyword evidence="4" id="KW-0472">Membrane</keyword>
<organism evidence="8 9">
    <name type="scientific">Sphingobacterium mizutaii</name>
    <dbReference type="NCBI Taxonomy" id="1010"/>
    <lineage>
        <taxon>Bacteria</taxon>
        <taxon>Pseudomonadati</taxon>
        <taxon>Bacteroidota</taxon>
        <taxon>Sphingobacteriia</taxon>
        <taxon>Sphingobacteriales</taxon>
        <taxon>Sphingobacteriaceae</taxon>
        <taxon>Sphingobacterium</taxon>
    </lineage>
</organism>
<feature type="domain" description="RagB/SusD" evidence="6">
    <location>
        <begin position="258"/>
        <end position="520"/>
    </location>
</feature>
<dbReference type="RefSeq" id="WP_093100528.1">
    <property type="nucleotide sequence ID" value="NZ_FNGK01000007.1"/>
</dbReference>
<dbReference type="Proteomes" id="UP000215355">
    <property type="component" value="Chromosome 1"/>
</dbReference>
<name>A0AAJ4X8W0_9SPHI</name>
<evidence type="ECO:0000256" key="5">
    <source>
        <dbReference type="ARBA" id="ARBA00023237"/>
    </source>
</evidence>